<gene>
    <name evidence="2" type="ORF">Cadr_000018262</name>
</gene>
<reference evidence="2 3" key="1">
    <citation type="journal article" date="2019" name="Mol. Ecol. Resour.">
        <title>Improving Illumina assemblies with Hi-C and long reads: an example with the North African dromedary.</title>
        <authorList>
            <person name="Elbers J.P."/>
            <person name="Rogers M.F."/>
            <person name="Perelman P.L."/>
            <person name="Proskuryakova A.A."/>
            <person name="Serdyukova N.A."/>
            <person name="Johnson W.E."/>
            <person name="Horin P."/>
            <person name="Corander J."/>
            <person name="Murphy D."/>
            <person name="Burger P.A."/>
        </authorList>
    </citation>
    <scope>NUCLEOTIDE SEQUENCE [LARGE SCALE GENOMIC DNA]</scope>
    <source>
        <strain evidence="2">Drom800</strain>
        <tissue evidence="2">Blood</tissue>
    </source>
</reference>
<evidence type="ECO:0000313" key="2">
    <source>
        <dbReference type="EMBL" id="KAB1266983.1"/>
    </source>
</evidence>
<comment type="caution">
    <text evidence="2">The sequence shown here is derived from an EMBL/GenBank/DDBJ whole genome shotgun (WGS) entry which is preliminary data.</text>
</comment>
<feature type="region of interest" description="Disordered" evidence="1">
    <location>
        <begin position="116"/>
        <end position="148"/>
    </location>
</feature>
<dbReference type="Proteomes" id="UP000299084">
    <property type="component" value="Unassembled WGS sequence"/>
</dbReference>
<evidence type="ECO:0000256" key="1">
    <source>
        <dbReference type="SAM" id="MobiDB-lite"/>
    </source>
</evidence>
<organism evidence="2 3">
    <name type="scientific">Camelus dromedarius</name>
    <name type="common">Dromedary</name>
    <name type="synonym">Arabian camel</name>
    <dbReference type="NCBI Taxonomy" id="9838"/>
    <lineage>
        <taxon>Eukaryota</taxon>
        <taxon>Metazoa</taxon>
        <taxon>Chordata</taxon>
        <taxon>Craniata</taxon>
        <taxon>Vertebrata</taxon>
        <taxon>Euteleostomi</taxon>
        <taxon>Mammalia</taxon>
        <taxon>Eutheria</taxon>
        <taxon>Laurasiatheria</taxon>
        <taxon>Artiodactyla</taxon>
        <taxon>Tylopoda</taxon>
        <taxon>Camelidae</taxon>
        <taxon>Camelus</taxon>
    </lineage>
</organism>
<dbReference type="EMBL" id="JWIN03000015">
    <property type="protein sequence ID" value="KAB1266983.1"/>
    <property type="molecule type" value="Genomic_DNA"/>
</dbReference>
<dbReference type="AlphaFoldDB" id="A0A5N4D762"/>
<name>A0A5N4D762_CAMDR</name>
<feature type="compositionally biased region" description="Basic and acidic residues" evidence="1">
    <location>
        <begin position="8"/>
        <end position="17"/>
    </location>
</feature>
<evidence type="ECO:0000313" key="3">
    <source>
        <dbReference type="Proteomes" id="UP000299084"/>
    </source>
</evidence>
<proteinExistence type="predicted"/>
<protein>
    <submittedName>
        <fullName evidence="2">Uncharacterized protein</fullName>
    </submittedName>
</protein>
<accession>A0A5N4D762</accession>
<feature type="region of interest" description="Disordered" evidence="1">
    <location>
        <begin position="1"/>
        <end position="73"/>
    </location>
</feature>
<sequence length="148" mass="15810">MGVRGRASRQELQHHPEATGLTCLSPLPRSCPSVPASTKNPSPERGGKTGLFAGRASSVSMRPASPPSPGVDSCSACRFFARRPPLRVTSVKPSSAKELCDSISVSILRNLRPLHQLPAGTRAPRRTQPLPTSPRAPPFFLRRPTQGA</sequence>
<keyword evidence="3" id="KW-1185">Reference proteome</keyword>